<reference evidence="3" key="1">
    <citation type="submission" date="2023-08" db="EMBL/GenBank/DDBJ databases">
        <authorList>
            <person name="Audoor S."/>
            <person name="Bilcke G."/>
        </authorList>
    </citation>
    <scope>NUCLEOTIDE SEQUENCE</scope>
</reference>
<dbReference type="Proteomes" id="UP001295423">
    <property type="component" value="Unassembled WGS sequence"/>
</dbReference>
<dbReference type="EMBL" id="CAKOGP040002161">
    <property type="protein sequence ID" value="CAJ1963865.1"/>
    <property type="molecule type" value="Genomic_DNA"/>
</dbReference>
<organism evidence="3 4">
    <name type="scientific">Cylindrotheca closterium</name>
    <dbReference type="NCBI Taxonomy" id="2856"/>
    <lineage>
        <taxon>Eukaryota</taxon>
        <taxon>Sar</taxon>
        <taxon>Stramenopiles</taxon>
        <taxon>Ochrophyta</taxon>
        <taxon>Bacillariophyta</taxon>
        <taxon>Bacillariophyceae</taxon>
        <taxon>Bacillariophycidae</taxon>
        <taxon>Bacillariales</taxon>
        <taxon>Bacillariaceae</taxon>
        <taxon>Cylindrotheca</taxon>
    </lineage>
</organism>
<dbReference type="AlphaFoldDB" id="A0AAD2G6C9"/>
<evidence type="ECO:0000313" key="3">
    <source>
        <dbReference type="EMBL" id="CAJ1963865.1"/>
    </source>
</evidence>
<evidence type="ECO:0000313" key="4">
    <source>
        <dbReference type="Proteomes" id="UP001295423"/>
    </source>
</evidence>
<gene>
    <name evidence="3" type="ORF">CYCCA115_LOCUS20362</name>
</gene>
<keyword evidence="1" id="KW-0175">Coiled coil</keyword>
<accession>A0AAD2G6C9</accession>
<sequence length="123" mass="14527">MDELFEAKRRKRKVESAHLDGPTPAWAQQMQTQMQTQMQQMQTQMQQMQTQMQQMQTQMQTQMQQMQTRITIESQKSRNFSRRSTADAIAQELQELLLFYALPLDARVADRRKRLGNHLGVVL</sequence>
<feature type="region of interest" description="Disordered" evidence="2">
    <location>
        <begin position="1"/>
        <end position="21"/>
    </location>
</feature>
<name>A0AAD2G6C9_9STRA</name>
<evidence type="ECO:0000256" key="1">
    <source>
        <dbReference type="SAM" id="Coils"/>
    </source>
</evidence>
<evidence type="ECO:0000256" key="2">
    <source>
        <dbReference type="SAM" id="MobiDB-lite"/>
    </source>
</evidence>
<proteinExistence type="predicted"/>
<comment type="caution">
    <text evidence="3">The sequence shown here is derived from an EMBL/GenBank/DDBJ whole genome shotgun (WGS) entry which is preliminary data.</text>
</comment>
<keyword evidence="4" id="KW-1185">Reference proteome</keyword>
<protein>
    <submittedName>
        <fullName evidence="3">Uncharacterized protein</fullName>
    </submittedName>
</protein>
<feature type="coiled-coil region" evidence="1">
    <location>
        <begin position="27"/>
        <end position="65"/>
    </location>
</feature>